<protein>
    <recommendedName>
        <fullName evidence="4">Phytocyanin domain-containing protein</fullName>
    </recommendedName>
</protein>
<dbReference type="PANTHER" id="PTHR34883">
    <property type="entry name" value="SERINE-RICH PROTEIN, PUTATIVE-RELATED-RELATED"/>
    <property type="match status" value="1"/>
</dbReference>
<dbReference type="VEuPathDB" id="FungiDB:SeMB42_g02659"/>
<dbReference type="InterPro" id="IPR052953">
    <property type="entry name" value="Ser-rich/MCO-related"/>
</dbReference>
<evidence type="ECO:0000313" key="3">
    <source>
        <dbReference type="Proteomes" id="UP000317494"/>
    </source>
</evidence>
<keyword evidence="3" id="KW-1185">Reference proteome</keyword>
<dbReference type="STRING" id="286115.A0A507DC91"/>
<dbReference type="SUPFAM" id="SSF49503">
    <property type="entry name" value="Cupredoxins"/>
    <property type="match status" value="1"/>
</dbReference>
<organism evidence="2 3">
    <name type="scientific">Synchytrium endobioticum</name>
    <dbReference type="NCBI Taxonomy" id="286115"/>
    <lineage>
        <taxon>Eukaryota</taxon>
        <taxon>Fungi</taxon>
        <taxon>Fungi incertae sedis</taxon>
        <taxon>Chytridiomycota</taxon>
        <taxon>Chytridiomycota incertae sedis</taxon>
        <taxon>Chytridiomycetes</taxon>
        <taxon>Synchytriales</taxon>
        <taxon>Synchytriaceae</taxon>
        <taxon>Synchytrium</taxon>
    </lineage>
</organism>
<dbReference type="AlphaFoldDB" id="A0A507DC91"/>
<dbReference type="PANTHER" id="PTHR34883:SF4">
    <property type="entry name" value="CUPREDOXIN"/>
    <property type="match status" value="1"/>
</dbReference>
<sequence length="197" mass="20772">MSASQPRIRADGSILWLFLVCLTAGVGIVTAATSTITVGPLPTYTPAVLWVKPGDTVVWAFVGGTHSVTQGINATSCDALQGGFDSGFIGGFWNQTFKTQANIHTFCRNGQHCVQGMHGLIYVQATPPATPPATSYPSPYVHPYIAPPPYAVQTNAPTNSQTFVPNSASGGGSVTVNQQPPILISALICLVPTWMLW</sequence>
<keyword evidence="1" id="KW-0732">Signal</keyword>
<comment type="caution">
    <text evidence="2">The sequence shown here is derived from an EMBL/GenBank/DDBJ whole genome shotgun (WGS) entry which is preliminary data.</text>
</comment>
<evidence type="ECO:0000313" key="2">
    <source>
        <dbReference type="EMBL" id="TPX49272.1"/>
    </source>
</evidence>
<reference evidence="2 3" key="1">
    <citation type="journal article" date="2019" name="Sci. Rep.">
        <title>Comparative genomics of chytrid fungi reveal insights into the obligate biotrophic and pathogenic lifestyle of Synchytrium endobioticum.</title>
        <authorList>
            <person name="van de Vossenberg B.T.L.H."/>
            <person name="Warris S."/>
            <person name="Nguyen H.D.T."/>
            <person name="van Gent-Pelzer M.P.E."/>
            <person name="Joly D.L."/>
            <person name="van de Geest H.C."/>
            <person name="Bonants P.J.M."/>
            <person name="Smith D.S."/>
            <person name="Levesque C.A."/>
            <person name="van der Lee T.A.J."/>
        </authorList>
    </citation>
    <scope>NUCLEOTIDE SEQUENCE [LARGE SCALE GENOMIC DNA]</scope>
    <source>
        <strain evidence="2 3">MB42</strain>
    </source>
</reference>
<feature type="signal peptide" evidence="1">
    <location>
        <begin position="1"/>
        <end position="31"/>
    </location>
</feature>
<feature type="chain" id="PRO_5021455298" description="Phytocyanin domain-containing protein" evidence="1">
    <location>
        <begin position="32"/>
        <end position="197"/>
    </location>
</feature>
<proteinExistence type="predicted"/>
<evidence type="ECO:0000256" key="1">
    <source>
        <dbReference type="SAM" id="SignalP"/>
    </source>
</evidence>
<evidence type="ECO:0008006" key="4">
    <source>
        <dbReference type="Google" id="ProtNLM"/>
    </source>
</evidence>
<gene>
    <name evidence="2" type="ORF">SeMB42_g02659</name>
</gene>
<name>A0A507DC91_9FUNG</name>
<dbReference type="InterPro" id="IPR008972">
    <property type="entry name" value="Cupredoxin"/>
</dbReference>
<dbReference type="Gene3D" id="2.60.40.420">
    <property type="entry name" value="Cupredoxins - blue copper proteins"/>
    <property type="match status" value="1"/>
</dbReference>
<dbReference type="Proteomes" id="UP000317494">
    <property type="component" value="Unassembled WGS sequence"/>
</dbReference>
<dbReference type="EMBL" id="QEAN01000085">
    <property type="protein sequence ID" value="TPX49272.1"/>
    <property type="molecule type" value="Genomic_DNA"/>
</dbReference>
<accession>A0A507DC91</accession>